<name>A0A1M2VN48_TRAPU</name>
<keyword evidence="3" id="KW-0479">Metal-binding</keyword>
<dbReference type="OMA" id="YEHANEF"/>
<dbReference type="AlphaFoldDB" id="A0A1M2VN48"/>
<comment type="caution">
    <text evidence="6">The sequence shown here is derived from an EMBL/GenBank/DDBJ whole genome shotgun (WGS) entry which is preliminary data.</text>
</comment>
<dbReference type="InterPro" id="IPR036396">
    <property type="entry name" value="Cyt_P450_sf"/>
</dbReference>
<reference evidence="6 7" key="1">
    <citation type="submission" date="2016-10" db="EMBL/GenBank/DDBJ databases">
        <title>Genome sequence of the basidiomycete white-rot fungus Trametes pubescens.</title>
        <authorList>
            <person name="Makela M.R."/>
            <person name="Granchi Z."/>
            <person name="Peng M."/>
            <person name="De Vries R.P."/>
            <person name="Grigoriev I."/>
            <person name="Riley R."/>
            <person name="Hilden K."/>
        </authorList>
    </citation>
    <scope>NUCLEOTIDE SEQUENCE [LARGE SCALE GENOMIC DNA]</scope>
    <source>
        <strain evidence="6 7">FBCC735</strain>
    </source>
</reference>
<evidence type="ECO:0000256" key="4">
    <source>
        <dbReference type="ARBA" id="ARBA00023002"/>
    </source>
</evidence>
<dbReference type="PANTHER" id="PTHR46206:SF7">
    <property type="entry name" value="P450, PUTATIVE (EUROFUNG)-RELATED"/>
    <property type="match status" value="1"/>
</dbReference>
<dbReference type="GO" id="GO:0004497">
    <property type="term" value="F:monooxygenase activity"/>
    <property type="evidence" value="ECO:0007669"/>
    <property type="project" value="InterPro"/>
</dbReference>
<organism evidence="6 7">
    <name type="scientific">Trametes pubescens</name>
    <name type="common">White-rot fungus</name>
    <dbReference type="NCBI Taxonomy" id="154538"/>
    <lineage>
        <taxon>Eukaryota</taxon>
        <taxon>Fungi</taxon>
        <taxon>Dikarya</taxon>
        <taxon>Basidiomycota</taxon>
        <taxon>Agaricomycotina</taxon>
        <taxon>Agaricomycetes</taxon>
        <taxon>Polyporales</taxon>
        <taxon>Polyporaceae</taxon>
        <taxon>Trametes</taxon>
    </lineage>
</organism>
<evidence type="ECO:0000313" key="7">
    <source>
        <dbReference type="Proteomes" id="UP000184267"/>
    </source>
</evidence>
<proteinExistence type="inferred from homology"/>
<keyword evidence="5" id="KW-0408">Iron</keyword>
<keyword evidence="7" id="KW-1185">Reference proteome</keyword>
<dbReference type="GO" id="GO:0005506">
    <property type="term" value="F:iron ion binding"/>
    <property type="evidence" value="ECO:0007669"/>
    <property type="project" value="InterPro"/>
</dbReference>
<protein>
    <submittedName>
        <fullName evidence="6">Ent-kaurene oxidase</fullName>
    </submittedName>
</protein>
<evidence type="ECO:0000256" key="1">
    <source>
        <dbReference type="ARBA" id="ARBA00001971"/>
    </source>
</evidence>
<dbReference type="GO" id="GO:0020037">
    <property type="term" value="F:heme binding"/>
    <property type="evidence" value="ECO:0007669"/>
    <property type="project" value="InterPro"/>
</dbReference>
<dbReference type="Gene3D" id="1.10.630.10">
    <property type="entry name" value="Cytochrome P450"/>
    <property type="match status" value="1"/>
</dbReference>
<dbReference type="OrthoDB" id="1844152at2759"/>
<dbReference type="Pfam" id="PF00067">
    <property type="entry name" value="p450"/>
    <property type="match status" value="1"/>
</dbReference>
<dbReference type="STRING" id="154538.A0A1M2VN48"/>
<dbReference type="PRINTS" id="PR00463">
    <property type="entry name" value="EP450I"/>
</dbReference>
<keyword evidence="4" id="KW-0560">Oxidoreductase</keyword>
<dbReference type="SUPFAM" id="SSF48264">
    <property type="entry name" value="Cytochrome P450"/>
    <property type="match status" value="1"/>
</dbReference>
<dbReference type="GO" id="GO:0016705">
    <property type="term" value="F:oxidoreductase activity, acting on paired donors, with incorporation or reduction of molecular oxygen"/>
    <property type="evidence" value="ECO:0007669"/>
    <property type="project" value="InterPro"/>
</dbReference>
<sequence length="532" mass="61124">MVDSALVPDLWTGVAIFVVLYLAKWRLDPLYHIPTVGGTSLPLLSYIGARKFVYQGKEIIQEGYRKHYGKAFKVPMMDHWMVFVSGPEVLDDIRRRSDEEVSLSELIEDHMQLAHIISRDAAENRYHVDVIRERLTRALPVILPHVVDELRLAVPEYIPTIRGKWTEVKVLDAFQQIIARASSRVFVGQPLCRNEEYLALAIRFTIDLGKDMKTLSWSPQFLKPYLSLCYSLARRSLNRNKQILLPVIDERRVMMEKWGDDWTDKPNDVLQWYLESQQTHDHYEEVANRMMLTNFAAIDTSSMSGSLSLIWLADHPEYIDPIRDEIEEIVAEQGWTKAAMGKMWKLDSLLKEFQRHQGLGLGSLARKVKKDITLRDGTVLPRGTAILATTYGIHHDGAKYENPDVFDPFRFSRVRTDLEEERVKNQLVNTSVDYLSFGHGKYAWYVHQQPSYSKTDILIILVQSCSPGRFFAANELKALLAYIILNYDFEADDDGHAGPPKYNGLVAMPPVNAMVKFRKRESTNHDLTVQGL</sequence>
<comment type="similarity">
    <text evidence="2">Belongs to the cytochrome P450 family.</text>
</comment>
<dbReference type="Proteomes" id="UP000184267">
    <property type="component" value="Unassembled WGS sequence"/>
</dbReference>
<accession>A0A1M2VN48</accession>
<evidence type="ECO:0000313" key="6">
    <source>
        <dbReference type="EMBL" id="OJT08988.1"/>
    </source>
</evidence>
<evidence type="ECO:0000256" key="3">
    <source>
        <dbReference type="ARBA" id="ARBA00022723"/>
    </source>
</evidence>
<dbReference type="InterPro" id="IPR001128">
    <property type="entry name" value="Cyt_P450"/>
</dbReference>
<dbReference type="InterPro" id="IPR002401">
    <property type="entry name" value="Cyt_P450_E_grp-I"/>
</dbReference>
<dbReference type="EMBL" id="MNAD01000991">
    <property type="protein sequence ID" value="OJT08988.1"/>
    <property type="molecule type" value="Genomic_DNA"/>
</dbReference>
<comment type="cofactor">
    <cofactor evidence="1">
        <name>heme</name>
        <dbReference type="ChEBI" id="CHEBI:30413"/>
    </cofactor>
</comment>
<gene>
    <name evidence="6" type="ORF">TRAPUB_122</name>
</gene>
<dbReference type="CDD" id="cd11041">
    <property type="entry name" value="CYP503A1-like"/>
    <property type="match status" value="1"/>
</dbReference>
<evidence type="ECO:0000256" key="2">
    <source>
        <dbReference type="ARBA" id="ARBA00010617"/>
    </source>
</evidence>
<dbReference type="PANTHER" id="PTHR46206">
    <property type="entry name" value="CYTOCHROME P450"/>
    <property type="match status" value="1"/>
</dbReference>
<evidence type="ECO:0000256" key="5">
    <source>
        <dbReference type="ARBA" id="ARBA00023004"/>
    </source>
</evidence>